<gene>
    <name evidence="5" type="ORF">AS156_18685</name>
</gene>
<organism evidence="5 6">
    <name type="scientific">Bradyrhizobium macuxiense</name>
    <dbReference type="NCBI Taxonomy" id="1755647"/>
    <lineage>
        <taxon>Bacteria</taxon>
        <taxon>Pseudomonadati</taxon>
        <taxon>Pseudomonadota</taxon>
        <taxon>Alphaproteobacteria</taxon>
        <taxon>Hyphomicrobiales</taxon>
        <taxon>Nitrobacteraceae</taxon>
        <taxon>Bradyrhizobium</taxon>
    </lineage>
</organism>
<name>A0A109JGI3_9BRAD</name>
<accession>A0A109JGI3</accession>
<proteinExistence type="predicted"/>
<dbReference type="RefSeq" id="WP_066513526.1">
    <property type="nucleotide sequence ID" value="NZ_LNCU01000107.1"/>
</dbReference>
<comment type="subunit">
    <text evidence="2">Interacts with COX5B; this interaction may contribute to localize PYROXD2 to the inner face of the inner mitochondrial membrane.</text>
</comment>
<dbReference type="SUPFAM" id="SSF51905">
    <property type="entry name" value="FAD/NAD(P)-binding domain"/>
    <property type="match status" value="1"/>
</dbReference>
<evidence type="ECO:0000256" key="2">
    <source>
        <dbReference type="ARBA" id="ARBA00038825"/>
    </source>
</evidence>
<evidence type="ECO:0000313" key="5">
    <source>
        <dbReference type="EMBL" id="KWV48498.1"/>
    </source>
</evidence>
<feature type="domain" description="Amine oxidase" evidence="4">
    <location>
        <begin position="17"/>
        <end position="329"/>
    </location>
</feature>
<evidence type="ECO:0000259" key="4">
    <source>
        <dbReference type="Pfam" id="PF01593"/>
    </source>
</evidence>
<sequence>MSNTRFDGIIIGGGHNGLITAAYLAKAGVKVAVFESKLTVGGGFATEELSVPGFKHNTHAIYTKLHESPIHYDLQLDRYGVSYIYPQARHIIVKHDSYFVQHQDLEATIESISRFSKKDAAAYRKLAYQWKDWLLDFGLPELYSAPKPPDQWEDDLKKMPSGAEYVRLVKDYSPLEFAMETFETALCRDLFLRSTIMSEYEITTKGIPPFVFCNVACWLAGKTAIVRGGTRVAAEGIARVVQENGGQIFTGAPVQRIIVENGTAKGIVLNDGREFRADHFVASSIDPIHTFLYMVGDDKLPVEVQQKVAGLQFSELALFRVFLSLKERPKFKIAERDPMINDGLRYGIGFERDEDTPRMGEQVRAGRIPDITGLAAGIFSTHDPSQAPPGGCTASLSLLAPFELADGGAARWVDVANDLADKMMDKFREYAPNMTDDNVLGRFAYTPVDIETYLPSMIQGDICHGKITPEQLGFNRPFAGMSKYRTIIDKLYLCGASAHPGGFAIGAPGYNAANAIADDLGYMKWWPAFEPRKVVYI</sequence>
<dbReference type="EMBL" id="LNCU01000107">
    <property type="protein sequence ID" value="KWV48498.1"/>
    <property type="molecule type" value="Genomic_DNA"/>
</dbReference>
<comment type="caution">
    <text evidence="5">The sequence shown here is derived from an EMBL/GenBank/DDBJ whole genome shotgun (WGS) entry which is preliminary data.</text>
</comment>
<dbReference type="InterPro" id="IPR002937">
    <property type="entry name" value="Amino_oxidase"/>
</dbReference>
<evidence type="ECO:0000256" key="3">
    <source>
        <dbReference type="ARBA" id="ARBA00040298"/>
    </source>
</evidence>
<reference evidence="5 6" key="1">
    <citation type="submission" date="2015-11" db="EMBL/GenBank/DDBJ databases">
        <title>Draft Genome Sequence of the Strain BR 10303 (Bradyrhizobium sp.) isolated from nodules of Centrolobium paraense.</title>
        <authorList>
            <person name="Zelli J.E."/>
            <person name="Simoes-Araujo J.L."/>
            <person name="Barauna A.C."/>
            <person name="Silva K."/>
        </authorList>
    </citation>
    <scope>NUCLEOTIDE SEQUENCE [LARGE SCALE GENOMIC DNA]</scope>
    <source>
        <strain evidence="5 6">BR 10303</strain>
    </source>
</reference>
<dbReference type="InterPro" id="IPR036188">
    <property type="entry name" value="FAD/NAD-bd_sf"/>
</dbReference>
<dbReference type="Pfam" id="PF01593">
    <property type="entry name" value="Amino_oxidase"/>
    <property type="match status" value="1"/>
</dbReference>
<dbReference type="GO" id="GO:0016491">
    <property type="term" value="F:oxidoreductase activity"/>
    <property type="evidence" value="ECO:0007669"/>
    <property type="project" value="InterPro"/>
</dbReference>
<dbReference type="OrthoDB" id="9774675at2"/>
<dbReference type="AlphaFoldDB" id="A0A109JGI3"/>
<protein>
    <recommendedName>
        <fullName evidence="3">Pyridine nucleotide-disulfide oxidoreductase domain-containing protein 2</fullName>
    </recommendedName>
</protein>
<dbReference type="Proteomes" id="UP000057737">
    <property type="component" value="Unassembled WGS sequence"/>
</dbReference>
<comment type="function">
    <text evidence="1">Probable oxidoreductase that may play a role as regulator of mitochondrial function.</text>
</comment>
<evidence type="ECO:0000256" key="1">
    <source>
        <dbReference type="ARBA" id="ARBA00037217"/>
    </source>
</evidence>
<evidence type="ECO:0000313" key="6">
    <source>
        <dbReference type="Proteomes" id="UP000057737"/>
    </source>
</evidence>
<dbReference type="Gene3D" id="3.50.50.60">
    <property type="entry name" value="FAD/NAD(P)-binding domain"/>
    <property type="match status" value="2"/>
</dbReference>
<keyword evidence="6" id="KW-1185">Reference proteome</keyword>
<dbReference type="PANTHER" id="PTHR10668:SF103">
    <property type="entry name" value="PYRIDINE NUCLEOTIDE-DISULFIDE OXIDOREDUCTASE DOMAIN-CONTAINING PROTEIN 2"/>
    <property type="match status" value="1"/>
</dbReference>
<dbReference type="PANTHER" id="PTHR10668">
    <property type="entry name" value="PHYTOENE DEHYDROGENASE"/>
    <property type="match status" value="1"/>
</dbReference>